<comment type="caution">
    <text evidence="2">The sequence shown here is derived from an EMBL/GenBank/DDBJ whole genome shotgun (WGS) entry which is preliminary data.</text>
</comment>
<accession>W1YLJ9</accession>
<gene>
    <name evidence="2" type="ORF">Q604_UNBC02575G0001</name>
</gene>
<dbReference type="AlphaFoldDB" id="W1YLJ9"/>
<proteinExistence type="predicted"/>
<evidence type="ECO:0000256" key="1">
    <source>
        <dbReference type="SAM" id="Phobius"/>
    </source>
</evidence>
<keyword evidence="1" id="KW-1133">Transmembrane helix</keyword>
<evidence type="ECO:0000313" key="2">
    <source>
        <dbReference type="EMBL" id="ETJ43428.1"/>
    </source>
</evidence>
<organism evidence="2">
    <name type="scientific">human gut metagenome</name>
    <dbReference type="NCBI Taxonomy" id="408170"/>
    <lineage>
        <taxon>unclassified sequences</taxon>
        <taxon>metagenomes</taxon>
        <taxon>organismal metagenomes</taxon>
    </lineage>
</organism>
<keyword evidence="1" id="KW-0812">Transmembrane</keyword>
<name>W1YLJ9_9ZZZZ</name>
<feature type="transmembrane region" description="Helical" evidence="1">
    <location>
        <begin position="57"/>
        <end position="73"/>
    </location>
</feature>
<feature type="transmembrane region" description="Helical" evidence="1">
    <location>
        <begin position="15"/>
        <end position="36"/>
    </location>
</feature>
<reference evidence="2" key="1">
    <citation type="submission" date="2013-12" db="EMBL/GenBank/DDBJ databases">
        <title>A Varibaculum cambriense genome reconstructed from a premature infant gut community with otherwise low bacterial novelty that shifts toward anaerobic metabolism during the third week of life.</title>
        <authorList>
            <person name="Brown C.T."/>
            <person name="Sharon I."/>
            <person name="Thomas B.C."/>
            <person name="Castelle C.J."/>
            <person name="Morowitz M.J."/>
            <person name="Banfield J.F."/>
        </authorList>
    </citation>
    <scope>NUCLEOTIDE SEQUENCE</scope>
</reference>
<feature type="non-terminal residue" evidence="2">
    <location>
        <position position="1"/>
    </location>
</feature>
<dbReference type="EMBL" id="AZMM01002575">
    <property type="protein sequence ID" value="ETJ43428.1"/>
    <property type="molecule type" value="Genomic_DNA"/>
</dbReference>
<sequence length="74" mass="8652">QQRNGVFMPKNFKELLFFTALMCSMMVYITKTLVISRVLLFSETRLKARRGKKGAKDYNLFRASIAFFLAFFVT</sequence>
<protein>
    <submittedName>
        <fullName evidence="2">Uncharacterized protein</fullName>
    </submittedName>
</protein>
<keyword evidence="1" id="KW-0472">Membrane</keyword>